<gene>
    <name evidence="1" type="primary">105</name>
    <name evidence="1" type="ORF">SEA_KIMJONGPHILL_105</name>
</gene>
<dbReference type="EMBL" id="MW822144">
    <property type="protein sequence ID" value="QWT29886.1"/>
    <property type="molecule type" value="Genomic_DNA"/>
</dbReference>
<evidence type="ECO:0000313" key="2">
    <source>
        <dbReference type="Proteomes" id="UP000683386"/>
    </source>
</evidence>
<protein>
    <submittedName>
        <fullName evidence="1">Uncharacterized protein</fullName>
    </submittedName>
</protein>
<dbReference type="GeneID" id="77931577"/>
<dbReference type="Proteomes" id="UP000683386">
    <property type="component" value="Segment"/>
</dbReference>
<name>A0A8F2IWF5_9CAUD</name>
<reference evidence="1" key="1">
    <citation type="submission" date="2021-03" db="EMBL/GenBank/DDBJ databases">
        <authorList>
            <person name="Alqahtani R."/>
            <person name="Behailu E."/>
            <person name="Cappabianca D.W."/>
            <person name="Csanadi-Schwartz K.M."/>
            <person name="Dalal A.S."/>
            <person name="Fahim M.S."/>
            <person name="Franklin J.M."/>
            <person name="Gluckman M.H."/>
            <person name="Levine C.J."/>
            <person name="Martin N."/>
            <person name="Milza N."/>
            <person name="Najmabadi R."/>
            <person name="Newman A.M."/>
            <person name="Pajunar M."/>
            <person name="Qalawee I."/>
            <person name="Rizvi A."/>
            <person name="Samuel A."/>
            <person name="Smith A."/>
            <person name="Swann F.E."/>
            <person name="Sweeney P."/>
            <person name="Torres N.R."/>
            <person name="Ventrone L."/>
            <person name="Ventura L."/>
            <person name="Wroe M."/>
            <person name="Acquaye N.A."/>
            <person name="Agnes T.J."/>
            <person name="Ahmed A."/>
            <person name="Ahmed S."/>
            <person name="Amodu B.A."/>
            <person name="Arefeayne N.F."/>
            <person name="Asamoah-Frimpong E.A."/>
            <person name="Attaran A."/>
            <person name="Barragan J.M."/>
            <person name="Baumgarten L.N."/>
            <person name="Berhane B."/>
            <person name="Beyene A."/>
            <person name="Bhattarai B."/>
            <person name="Biondokin D.V."/>
            <person name="Boone B.K."/>
            <person name="Burney S.Z."/>
            <person name="Cayanan J.-R.T."/>
            <person name="Cesta G."/>
            <person name="Chang J."/>
            <person name="Chavez J."/>
            <person name="Chorbajian C."/>
            <person name="Christian S."/>
            <person name="Corns J.R."/>
            <person name="Corns N.R."/>
            <person name="Cowan J.T."/>
            <person name="Coyne C."/>
            <person name="Dadzie B."/>
            <person name="Datu D.-L.V."/>
            <person name="Deng B.C."/>
            <person name="Der L."/>
            <person name="Dickerson K."/>
            <person name="Dozier E."/>
            <person name="Egbunine A.O."/>
            <person name="Farooq M."/>
            <person name="Fonge A.E."/>
            <person name="Ghomsi-Nono M.P."/>
            <person name="Giampietro H."/>
            <person name="Gunnison R.P."/>
            <person name="Han S.H."/>
            <person name="Hennigan A.J."/>
            <person name="Hong A.N."/>
            <person name="Ijomor E.C."/>
            <person name="Jalali A."/>
            <person name="Jamil T.Z."/>
            <person name="Jenkins C.R."/>
            <person name="Joseph M.A."/>
            <person name="Jowanowitch O.J."/>
            <person name="Kang D."/>
            <person name="Khan A."/>
            <person name="Khan Z.K."/>
            <person name="Kiewe T."/>
            <person name="Kjerulf A.B."/>
            <person name="Kolosey V."/>
            <person name="Kurup M."/>
            <person name="Lee V.H."/>
            <person name="Llontop-Maldonado V."/>
            <person name="Long P."/>
            <person name="Lu N."/>
            <person name="Majekodunmi A."/>
            <person name="Malik H.W."/>
            <person name="Marcellino S.C."/>
            <person name="Martinez L.A."/>
            <person name="Meher F.N."/>
            <person name="Michelin M.A."/>
            <person name="Mitchell K.G."/>
            <person name="Mullens W.J."/>
            <person name="Nwakama C."/>
            <person name="Nwosu F.T."/>
            <person name="Oboh E.C."/>
            <person name="Odujinrin O."/>
            <person name="Ogunsan O."/>
            <person name="O'Neill K."/>
            <person name="Oxlaj J.A."/>
            <person name="Patel A.K."/>
            <person name="Patel B.R."/>
            <person name="Pham Q."/>
            <person name="Porter J."/>
            <person name="Portes J."/>
            <person name="Prokopenko A."/>
            <person name="Quraishi M."/>
            <person name="Qureshi M.-A."/>
            <person name="Rivera A."/>
            <person name="Rubalsky V."/>
            <person name="Saikali Y."/>
            <person name="Saqaf K."/>
            <person name="Saroya S.R."/>
            <person name="Seas A."/>
            <person name="Shadrick R.E."/>
            <person name="Sharda N."/>
            <person name="Sigindere M.T."/>
            <person name="Simbi V.G."/>
            <person name="Thuzar C."/>
            <person name="Tran K."/>
            <person name="Tran V.D."/>
            <person name="Trang W."/>
            <person name="Vaishnav N."/>
            <person name="Vuong K."/>
            <person name="Walker C."/>
            <person name="Wallace S.A."/>
            <person name="Warfield J.C."/>
            <person name="Wikina T."/>
            <person name="Wobbeking F.T."/>
            <person name="Worrent L.D."/>
            <person name="Yan T."/>
            <person name="Zehra A."/>
            <person name="Avazpour P."/>
            <person name="Kim F.M."/>
            <person name="Mason K."/>
            <person name="Nguyen D.A."/>
            <person name="Pettit S.M."/>
            <person name="Zhou O.J."/>
            <person name="Brissett D.L."/>
            <person name="Gualtieri C."/>
            <person name="Hufford T.M."/>
            <person name="Ko J.M."/>
            <person name="Novak J.K."/>
            <person name="Smith Z.M."/>
            <person name="Mayer-Bacon C."/>
            <person name="Erill I."/>
            <person name="Caruso S.M."/>
            <person name="Garlena R.A."/>
            <person name="Russell D.A."/>
            <person name="Pope W.H."/>
            <person name="Jacobs-Sera D."/>
            <person name="Hatfull G.F."/>
        </authorList>
    </citation>
    <scope>NUCLEOTIDE SEQUENCE</scope>
</reference>
<organism evidence="1 2">
    <name type="scientific">Streptomyces phage KimJongPhill</name>
    <dbReference type="NCBI Taxonomy" id="2848886"/>
    <lineage>
        <taxon>Viruses</taxon>
        <taxon>Duplodnaviria</taxon>
        <taxon>Heunggongvirae</taxon>
        <taxon>Uroviricota</taxon>
        <taxon>Caudoviricetes</taxon>
        <taxon>Zukovirus</taxon>
        <taxon>Zukovirus phill</taxon>
    </lineage>
</organism>
<evidence type="ECO:0000313" key="1">
    <source>
        <dbReference type="EMBL" id="QWT29886.1"/>
    </source>
</evidence>
<sequence length="96" mass="10576">MAESINRLTNDEAREAFENMINVLGCEGAASIAENFIEREAEKVAADIKDPQKRRAAELVVFRIILDKLEAAYAEELHVNETGEQPRYDAGPGNAG</sequence>
<proteinExistence type="predicted"/>
<dbReference type="KEGG" id="vg:77931577"/>
<accession>A0A8F2IWF5</accession>
<keyword evidence="2" id="KW-1185">Reference proteome</keyword>
<dbReference type="RefSeq" id="YP_010655711.1">
    <property type="nucleotide sequence ID" value="NC_070830.1"/>
</dbReference>